<reference evidence="5 6" key="1">
    <citation type="submission" date="2020-08" db="EMBL/GenBank/DDBJ databases">
        <title>Genomic Encyclopedia of Type Strains, Phase IV (KMG-IV): sequencing the most valuable type-strain genomes for metagenomic binning, comparative biology and taxonomic classification.</title>
        <authorList>
            <person name="Goeker M."/>
        </authorList>
    </citation>
    <scope>NUCLEOTIDE SEQUENCE [LARGE SCALE GENOMIC DNA]</scope>
    <source>
        <strain evidence="5 6">DSM 25966</strain>
    </source>
</reference>
<evidence type="ECO:0000256" key="2">
    <source>
        <dbReference type="ARBA" id="ARBA00023033"/>
    </source>
</evidence>
<keyword evidence="6" id="KW-1185">Reference proteome</keyword>
<evidence type="ECO:0000259" key="4">
    <source>
        <dbReference type="Pfam" id="PF01494"/>
    </source>
</evidence>
<evidence type="ECO:0000313" key="5">
    <source>
        <dbReference type="EMBL" id="MBB3933833.1"/>
    </source>
</evidence>
<dbReference type="EMBL" id="JACIDS010000009">
    <property type="protein sequence ID" value="MBB3933833.1"/>
    <property type="molecule type" value="Genomic_DNA"/>
</dbReference>
<evidence type="ECO:0000256" key="1">
    <source>
        <dbReference type="ARBA" id="ARBA00023002"/>
    </source>
</evidence>
<feature type="domain" description="FAD-binding" evidence="4">
    <location>
        <begin position="2"/>
        <end position="173"/>
    </location>
</feature>
<dbReference type="Gene3D" id="3.30.9.30">
    <property type="match status" value="1"/>
</dbReference>
<organism evidence="5 6">
    <name type="scientific">Kaistia hirudinis</name>
    <dbReference type="NCBI Taxonomy" id="1293440"/>
    <lineage>
        <taxon>Bacteria</taxon>
        <taxon>Pseudomonadati</taxon>
        <taxon>Pseudomonadota</taxon>
        <taxon>Alphaproteobacteria</taxon>
        <taxon>Hyphomicrobiales</taxon>
        <taxon>Kaistiaceae</taxon>
        <taxon>Kaistia</taxon>
    </lineage>
</organism>
<keyword evidence="1" id="KW-0560">Oxidoreductase</keyword>
<dbReference type="AlphaFoldDB" id="A0A840AXA4"/>
<dbReference type="SUPFAM" id="SSF51905">
    <property type="entry name" value="FAD/NAD(P)-binding domain"/>
    <property type="match status" value="1"/>
</dbReference>
<proteinExistence type="predicted"/>
<dbReference type="GO" id="GO:0071949">
    <property type="term" value="F:FAD binding"/>
    <property type="evidence" value="ECO:0007669"/>
    <property type="project" value="InterPro"/>
</dbReference>
<feature type="coiled-coil region" evidence="3">
    <location>
        <begin position="326"/>
        <end position="353"/>
    </location>
</feature>
<name>A0A840AXA4_9HYPH</name>
<dbReference type="SUPFAM" id="SSF54373">
    <property type="entry name" value="FAD-linked reductases, C-terminal domain"/>
    <property type="match status" value="1"/>
</dbReference>
<comment type="caution">
    <text evidence="5">The sequence shown here is derived from an EMBL/GenBank/DDBJ whole genome shotgun (WGS) entry which is preliminary data.</text>
</comment>
<dbReference type="RefSeq" id="WP_183401492.1">
    <property type="nucleotide sequence ID" value="NZ_JACIDS010000009.1"/>
</dbReference>
<keyword evidence="2" id="KW-0503">Monooxygenase</keyword>
<dbReference type="Gene3D" id="3.50.50.60">
    <property type="entry name" value="FAD/NAD(P)-binding domain"/>
    <property type="match status" value="1"/>
</dbReference>
<dbReference type="InterPro" id="IPR050493">
    <property type="entry name" value="FAD-dep_Monooxygenase_BioMet"/>
</dbReference>
<evidence type="ECO:0000313" key="6">
    <source>
        <dbReference type="Proteomes" id="UP000553963"/>
    </source>
</evidence>
<dbReference type="InterPro" id="IPR036188">
    <property type="entry name" value="FAD/NAD-bd_sf"/>
</dbReference>
<feature type="domain" description="FAD-binding" evidence="4">
    <location>
        <begin position="290"/>
        <end position="356"/>
    </location>
</feature>
<dbReference type="PANTHER" id="PTHR13789:SF268">
    <property type="entry name" value="5-METHYLPHENAZINE-1-CARBOXYLATE 1-MONOOXYGENASE"/>
    <property type="match status" value="1"/>
</dbReference>
<dbReference type="Proteomes" id="UP000553963">
    <property type="component" value="Unassembled WGS sequence"/>
</dbReference>
<dbReference type="GO" id="GO:0004497">
    <property type="term" value="F:monooxygenase activity"/>
    <property type="evidence" value="ECO:0007669"/>
    <property type="project" value="UniProtKB-KW"/>
</dbReference>
<dbReference type="PANTHER" id="PTHR13789">
    <property type="entry name" value="MONOOXYGENASE"/>
    <property type="match status" value="1"/>
</dbReference>
<dbReference type="Pfam" id="PF01494">
    <property type="entry name" value="FAD_binding_3"/>
    <property type="match status" value="2"/>
</dbReference>
<dbReference type="InterPro" id="IPR002938">
    <property type="entry name" value="FAD-bd"/>
</dbReference>
<evidence type="ECO:0000256" key="3">
    <source>
        <dbReference type="SAM" id="Coils"/>
    </source>
</evidence>
<dbReference type="NCBIfam" id="NF005720">
    <property type="entry name" value="PRK07538.1"/>
    <property type="match status" value="1"/>
</dbReference>
<keyword evidence="3" id="KW-0175">Coiled coil</keyword>
<protein>
    <submittedName>
        <fullName evidence="5">2-polyprenyl-6-methoxyphenol hydroxylase-like FAD-dependent oxidoreductase</fullName>
    </submittedName>
</protein>
<accession>A0A840AXA4</accession>
<sequence>MDVIIVGAGIGGLTLALMLHRRGISTRVYESANEIRPIGVGISILPHASRELCELGLRDALAAVAVTAQESCFFNRFGQFVYKEPVGTYAGYEWPQFQIHRGDLQQILYRTYVAEAGAGRVVTGRRCVRVDQGDGKASATFTIGGRDDDTETVEGIAVIGADGIHSQVRKQLHPGDGGPIYSGVNMWRGVTRWKPYLTGASYVRAGWLTHGKMVIYPIRNNIDAEGNQLINWVAEVETPDHDRQDWNKQGRIEDFIGYFDDWHFDFLDVPALIRAADSILEYPMVDKDPLDRWSFGRITLLGDAAHPMYPRGSNGAGQAILDARALADALADNADAEAALKLYEDKRLAATAQVVRTNRTTPPDAILREVYLRSGDKPFDRIEDVISAEELAAITNSYKKVAGYDKQSLAGQRVA</sequence>
<dbReference type="PRINTS" id="PR00420">
    <property type="entry name" value="RNGMNOXGNASE"/>
</dbReference>
<gene>
    <name evidence="5" type="ORF">GGR25_004913</name>
</gene>